<evidence type="ECO:0000256" key="1">
    <source>
        <dbReference type="SAM" id="MobiDB-lite"/>
    </source>
</evidence>
<evidence type="ECO:0000313" key="2">
    <source>
        <dbReference type="EMBL" id="KAG9237064.1"/>
    </source>
</evidence>
<feature type="compositionally biased region" description="Polar residues" evidence="1">
    <location>
        <begin position="305"/>
        <end position="314"/>
    </location>
</feature>
<feature type="non-terminal residue" evidence="2">
    <location>
        <position position="549"/>
    </location>
</feature>
<dbReference type="EMBL" id="MU251394">
    <property type="protein sequence ID" value="KAG9237064.1"/>
    <property type="molecule type" value="Genomic_DNA"/>
</dbReference>
<reference evidence="2" key="1">
    <citation type="journal article" date="2021" name="IMA Fungus">
        <title>Genomic characterization of three marine fungi, including Emericellopsis atlantica sp. nov. with signatures of a generalist lifestyle and marine biomass degradation.</title>
        <authorList>
            <person name="Hagestad O.C."/>
            <person name="Hou L."/>
            <person name="Andersen J.H."/>
            <person name="Hansen E.H."/>
            <person name="Altermark B."/>
            <person name="Li C."/>
            <person name="Kuhnert E."/>
            <person name="Cox R.J."/>
            <person name="Crous P.W."/>
            <person name="Spatafora J.W."/>
            <person name="Lail K."/>
            <person name="Amirebrahimi M."/>
            <person name="Lipzen A."/>
            <person name="Pangilinan J."/>
            <person name="Andreopoulos W."/>
            <person name="Hayes R.D."/>
            <person name="Ng V."/>
            <person name="Grigoriev I.V."/>
            <person name="Jackson S.A."/>
            <person name="Sutton T.D.S."/>
            <person name="Dobson A.D.W."/>
            <person name="Rama T."/>
        </authorList>
    </citation>
    <scope>NUCLEOTIDE SEQUENCE</scope>
    <source>
        <strain evidence="2">TRa018bII</strain>
    </source>
</reference>
<feature type="compositionally biased region" description="Polar residues" evidence="1">
    <location>
        <begin position="367"/>
        <end position="389"/>
    </location>
</feature>
<feature type="region of interest" description="Disordered" evidence="1">
    <location>
        <begin position="148"/>
        <end position="198"/>
    </location>
</feature>
<dbReference type="AlphaFoldDB" id="A0A9P7YNG2"/>
<comment type="caution">
    <text evidence="2">The sequence shown here is derived from an EMBL/GenBank/DDBJ whole genome shotgun (WGS) entry which is preliminary data.</text>
</comment>
<feature type="region of interest" description="Disordered" evidence="1">
    <location>
        <begin position="289"/>
        <end position="389"/>
    </location>
</feature>
<feature type="region of interest" description="Disordered" evidence="1">
    <location>
        <begin position="493"/>
        <end position="516"/>
    </location>
</feature>
<proteinExistence type="predicted"/>
<gene>
    <name evidence="2" type="ORF">BJ875DRAFT_540806</name>
</gene>
<dbReference type="Proteomes" id="UP000824998">
    <property type="component" value="Unassembled WGS sequence"/>
</dbReference>
<evidence type="ECO:0000313" key="3">
    <source>
        <dbReference type="Proteomes" id="UP000824998"/>
    </source>
</evidence>
<protein>
    <submittedName>
        <fullName evidence="2">Uncharacterized protein</fullName>
    </submittedName>
</protein>
<keyword evidence="3" id="KW-1185">Reference proteome</keyword>
<accession>A0A9P7YNG2</accession>
<organism evidence="2 3">
    <name type="scientific">Amylocarpus encephaloides</name>
    <dbReference type="NCBI Taxonomy" id="45428"/>
    <lineage>
        <taxon>Eukaryota</taxon>
        <taxon>Fungi</taxon>
        <taxon>Dikarya</taxon>
        <taxon>Ascomycota</taxon>
        <taxon>Pezizomycotina</taxon>
        <taxon>Leotiomycetes</taxon>
        <taxon>Helotiales</taxon>
        <taxon>Helotiales incertae sedis</taxon>
        <taxon>Amylocarpus</taxon>
    </lineage>
</organism>
<name>A0A9P7YNG2_9HELO</name>
<sequence length="549" mass="58925">MPFCKLQHHGFGISTSIYSACSLQKMHALWLAHGVPSSRNLLEVTKPFWDKLHSRAQSPESRVKTGQLRKASGRGIKLDVVDDPMDPSGGHSVITPNIDMVKRQTAVLLSPDSSVLKSEDGSRVCVTSHRPASAARHGLIAGGVVVSSAAQEGTSDERRASKPSFSMSPRVHDFHGNTSCPKGTLEEDSDASRRRDIHGSPILGSAMAAFSVLGMKRHDTVSSSDVEGDEYSGPYERTKLQRAVVVAAVEEVVVVVMVVVARVGEGPAKDSGSSSWILRPASRLARRLADCPTSDPSRAEAKNVTLESRASPGSLQLHPSLRLISDSTPPPHHLHHRSSTTKLASGEREDHPSSIPLCVVPPPASHPNLSSYPFSTSPHPGTPVAVQSQPSRTVQSCCVGNSAESAPASDRPLAAPTFTFYVVRFTSRVLCFTLYGLRIPVYASRFTHHAQEHAAHSSHFTLSSPTHHSLVDSSAAPVLDPFPIPNLNLPAPLVHPSSSPLPRPHTHPRTSTHTPHARCFASPSLLLFAFPDSLASSHHANLNPALRDQ</sequence>